<accession>A0ABW5KYP8</accession>
<dbReference type="RefSeq" id="WP_376895207.1">
    <property type="nucleotide sequence ID" value="NZ_JBHULS010000016.1"/>
</dbReference>
<proteinExistence type="predicted"/>
<protein>
    <submittedName>
        <fullName evidence="1">Uncharacterized protein</fullName>
    </submittedName>
</protein>
<gene>
    <name evidence="1" type="ORF">ACFSQP_13030</name>
</gene>
<comment type="caution">
    <text evidence="1">The sequence shown here is derived from an EMBL/GenBank/DDBJ whole genome shotgun (WGS) entry which is preliminary data.</text>
</comment>
<keyword evidence="2" id="KW-1185">Reference proteome</keyword>
<organism evidence="1 2">
    <name type="scientific">Bizionia sediminis</name>
    <dbReference type="NCBI Taxonomy" id="1737064"/>
    <lineage>
        <taxon>Bacteria</taxon>
        <taxon>Pseudomonadati</taxon>
        <taxon>Bacteroidota</taxon>
        <taxon>Flavobacteriia</taxon>
        <taxon>Flavobacteriales</taxon>
        <taxon>Flavobacteriaceae</taxon>
        <taxon>Bizionia</taxon>
    </lineage>
</organism>
<sequence>MLPTIYSDFCNEVKEMSLGIEGNNQLYITCDKSHPKSILTSPSIKHYSTVVDILKKIYGSNYNDKEEYYSEQYKDCDEIYLHFVKL</sequence>
<evidence type="ECO:0000313" key="2">
    <source>
        <dbReference type="Proteomes" id="UP001597472"/>
    </source>
</evidence>
<evidence type="ECO:0000313" key="1">
    <source>
        <dbReference type="EMBL" id="MFD2552732.1"/>
    </source>
</evidence>
<dbReference type="EMBL" id="JBHULS010000016">
    <property type="protein sequence ID" value="MFD2552732.1"/>
    <property type="molecule type" value="Genomic_DNA"/>
</dbReference>
<name>A0ABW5KYP8_9FLAO</name>
<reference evidence="2" key="1">
    <citation type="journal article" date="2019" name="Int. J. Syst. Evol. Microbiol.">
        <title>The Global Catalogue of Microorganisms (GCM) 10K type strain sequencing project: providing services to taxonomists for standard genome sequencing and annotation.</title>
        <authorList>
            <consortium name="The Broad Institute Genomics Platform"/>
            <consortium name="The Broad Institute Genome Sequencing Center for Infectious Disease"/>
            <person name="Wu L."/>
            <person name="Ma J."/>
        </authorList>
    </citation>
    <scope>NUCLEOTIDE SEQUENCE [LARGE SCALE GENOMIC DNA]</scope>
    <source>
        <strain evidence="2">KCTC 42587</strain>
    </source>
</reference>
<dbReference type="Proteomes" id="UP001597472">
    <property type="component" value="Unassembled WGS sequence"/>
</dbReference>